<evidence type="ECO:0000313" key="1">
    <source>
        <dbReference type="EMBL" id="GMH11500.1"/>
    </source>
</evidence>
<dbReference type="Proteomes" id="UP001279734">
    <property type="component" value="Unassembled WGS sequence"/>
</dbReference>
<organism evidence="1 2">
    <name type="scientific">Nepenthes gracilis</name>
    <name type="common">Slender pitcher plant</name>
    <dbReference type="NCBI Taxonomy" id="150966"/>
    <lineage>
        <taxon>Eukaryota</taxon>
        <taxon>Viridiplantae</taxon>
        <taxon>Streptophyta</taxon>
        <taxon>Embryophyta</taxon>
        <taxon>Tracheophyta</taxon>
        <taxon>Spermatophyta</taxon>
        <taxon>Magnoliopsida</taxon>
        <taxon>eudicotyledons</taxon>
        <taxon>Gunneridae</taxon>
        <taxon>Pentapetalae</taxon>
        <taxon>Caryophyllales</taxon>
        <taxon>Nepenthaceae</taxon>
        <taxon>Nepenthes</taxon>
    </lineage>
</organism>
<dbReference type="EMBL" id="BSYO01000011">
    <property type="protein sequence ID" value="GMH11500.1"/>
    <property type="molecule type" value="Genomic_DNA"/>
</dbReference>
<sequence length="108" mass="11923">MFLKTAQRREACDSSGVSFLLLGYICLQKYDSDYWEIPKNEIYELLQEFDSCSIAGDLAVSCSFPLPFPIGDHLSNVEGARDAAIQGDMGVLEFEVKQGVIVHTGLSL</sequence>
<proteinExistence type="predicted"/>
<keyword evidence="2" id="KW-1185">Reference proteome</keyword>
<name>A0AAD3SIP9_NEPGR</name>
<reference evidence="1" key="1">
    <citation type="submission" date="2023-05" db="EMBL/GenBank/DDBJ databases">
        <title>Nepenthes gracilis genome sequencing.</title>
        <authorList>
            <person name="Fukushima K."/>
        </authorList>
    </citation>
    <scope>NUCLEOTIDE SEQUENCE</scope>
    <source>
        <strain evidence="1">SING2019-196</strain>
    </source>
</reference>
<comment type="caution">
    <text evidence="1">The sequence shown here is derived from an EMBL/GenBank/DDBJ whole genome shotgun (WGS) entry which is preliminary data.</text>
</comment>
<gene>
    <name evidence="1" type="ORF">Nepgr_013341</name>
</gene>
<accession>A0AAD3SIP9</accession>
<dbReference type="AlphaFoldDB" id="A0AAD3SIP9"/>
<protein>
    <submittedName>
        <fullName evidence="1">Uncharacterized protein</fullName>
    </submittedName>
</protein>
<evidence type="ECO:0000313" key="2">
    <source>
        <dbReference type="Proteomes" id="UP001279734"/>
    </source>
</evidence>